<accession>A0AAD4GLX3</accession>
<feature type="region of interest" description="Disordered" evidence="1">
    <location>
        <begin position="100"/>
        <end position="138"/>
    </location>
</feature>
<sequence>MSRTRWTMDVPDDVPLEIEGCKFSTNDEGASMMGNLVCSAMGRHVHIDYCRADDEAECTGNEELRKLPTVVVVREDASTFVQSPNTISIKIIRARRANQPRLVSGDQTVSQTMTTQVKTSLPPAPFASPPPSLTTKTT</sequence>
<organism evidence="2 3">
    <name type="scientific">Boletus edulis BED1</name>
    <dbReference type="NCBI Taxonomy" id="1328754"/>
    <lineage>
        <taxon>Eukaryota</taxon>
        <taxon>Fungi</taxon>
        <taxon>Dikarya</taxon>
        <taxon>Basidiomycota</taxon>
        <taxon>Agaricomycotina</taxon>
        <taxon>Agaricomycetes</taxon>
        <taxon>Agaricomycetidae</taxon>
        <taxon>Boletales</taxon>
        <taxon>Boletineae</taxon>
        <taxon>Boletaceae</taxon>
        <taxon>Boletoideae</taxon>
        <taxon>Boletus</taxon>
    </lineage>
</organism>
<evidence type="ECO:0000313" key="3">
    <source>
        <dbReference type="Proteomes" id="UP001194468"/>
    </source>
</evidence>
<dbReference type="EMBL" id="WHUW01000001">
    <property type="protein sequence ID" value="KAF8452890.1"/>
    <property type="molecule type" value="Genomic_DNA"/>
</dbReference>
<feature type="compositionally biased region" description="Pro residues" evidence="1">
    <location>
        <begin position="122"/>
        <end position="132"/>
    </location>
</feature>
<feature type="compositionally biased region" description="Polar residues" evidence="1">
    <location>
        <begin position="105"/>
        <end position="118"/>
    </location>
</feature>
<proteinExistence type="predicted"/>
<comment type="caution">
    <text evidence="2">The sequence shown here is derived from an EMBL/GenBank/DDBJ whole genome shotgun (WGS) entry which is preliminary data.</text>
</comment>
<name>A0AAD4GLX3_BOLED</name>
<evidence type="ECO:0000313" key="2">
    <source>
        <dbReference type="EMBL" id="KAF8452890.1"/>
    </source>
</evidence>
<reference evidence="2" key="1">
    <citation type="submission" date="2019-10" db="EMBL/GenBank/DDBJ databases">
        <authorList>
            <consortium name="DOE Joint Genome Institute"/>
            <person name="Kuo A."/>
            <person name="Miyauchi S."/>
            <person name="Kiss E."/>
            <person name="Drula E."/>
            <person name="Kohler A."/>
            <person name="Sanchez-Garcia M."/>
            <person name="Andreopoulos B."/>
            <person name="Barry K.W."/>
            <person name="Bonito G."/>
            <person name="Buee M."/>
            <person name="Carver A."/>
            <person name="Chen C."/>
            <person name="Cichocki N."/>
            <person name="Clum A."/>
            <person name="Culley D."/>
            <person name="Crous P.W."/>
            <person name="Fauchery L."/>
            <person name="Girlanda M."/>
            <person name="Hayes R."/>
            <person name="Keri Z."/>
            <person name="LaButti K."/>
            <person name="Lipzen A."/>
            <person name="Lombard V."/>
            <person name="Magnuson J."/>
            <person name="Maillard F."/>
            <person name="Morin E."/>
            <person name="Murat C."/>
            <person name="Nolan M."/>
            <person name="Ohm R."/>
            <person name="Pangilinan J."/>
            <person name="Pereira M."/>
            <person name="Perotto S."/>
            <person name="Peter M."/>
            <person name="Riley R."/>
            <person name="Sitrit Y."/>
            <person name="Stielow B."/>
            <person name="Szollosi G."/>
            <person name="Zifcakova L."/>
            <person name="Stursova M."/>
            <person name="Spatafora J.W."/>
            <person name="Tedersoo L."/>
            <person name="Vaario L.-M."/>
            <person name="Yamada A."/>
            <person name="Yan M."/>
            <person name="Wang P."/>
            <person name="Xu J."/>
            <person name="Bruns T."/>
            <person name="Baldrian P."/>
            <person name="Vilgalys R."/>
            <person name="Henrissat B."/>
            <person name="Grigoriev I.V."/>
            <person name="Hibbett D."/>
            <person name="Nagy L.G."/>
            <person name="Martin F.M."/>
        </authorList>
    </citation>
    <scope>NUCLEOTIDE SEQUENCE</scope>
    <source>
        <strain evidence="2">BED1</strain>
    </source>
</reference>
<dbReference type="AlphaFoldDB" id="A0AAD4GLX3"/>
<protein>
    <submittedName>
        <fullName evidence="2">Uncharacterized protein</fullName>
    </submittedName>
</protein>
<keyword evidence="3" id="KW-1185">Reference proteome</keyword>
<dbReference type="Proteomes" id="UP001194468">
    <property type="component" value="Unassembled WGS sequence"/>
</dbReference>
<evidence type="ECO:0000256" key="1">
    <source>
        <dbReference type="SAM" id="MobiDB-lite"/>
    </source>
</evidence>
<gene>
    <name evidence="2" type="ORF">L210DRAFT_3639328</name>
</gene>
<reference evidence="2" key="2">
    <citation type="journal article" date="2020" name="Nat. Commun.">
        <title>Large-scale genome sequencing of mycorrhizal fungi provides insights into the early evolution of symbiotic traits.</title>
        <authorList>
            <person name="Miyauchi S."/>
            <person name="Kiss E."/>
            <person name="Kuo A."/>
            <person name="Drula E."/>
            <person name="Kohler A."/>
            <person name="Sanchez-Garcia M."/>
            <person name="Morin E."/>
            <person name="Andreopoulos B."/>
            <person name="Barry K.W."/>
            <person name="Bonito G."/>
            <person name="Buee M."/>
            <person name="Carver A."/>
            <person name="Chen C."/>
            <person name="Cichocki N."/>
            <person name="Clum A."/>
            <person name="Culley D."/>
            <person name="Crous P.W."/>
            <person name="Fauchery L."/>
            <person name="Girlanda M."/>
            <person name="Hayes R.D."/>
            <person name="Keri Z."/>
            <person name="LaButti K."/>
            <person name="Lipzen A."/>
            <person name="Lombard V."/>
            <person name="Magnuson J."/>
            <person name="Maillard F."/>
            <person name="Murat C."/>
            <person name="Nolan M."/>
            <person name="Ohm R.A."/>
            <person name="Pangilinan J."/>
            <person name="Pereira M.F."/>
            <person name="Perotto S."/>
            <person name="Peter M."/>
            <person name="Pfister S."/>
            <person name="Riley R."/>
            <person name="Sitrit Y."/>
            <person name="Stielow J.B."/>
            <person name="Szollosi G."/>
            <person name="Zifcakova L."/>
            <person name="Stursova M."/>
            <person name="Spatafora J.W."/>
            <person name="Tedersoo L."/>
            <person name="Vaario L.M."/>
            <person name="Yamada A."/>
            <person name="Yan M."/>
            <person name="Wang P."/>
            <person name="Xu J."/>
            <person name="Bruns T."/>
            <person name="Baldrian P."/>
            <person name="Vilgalys R."/>
            <person name="Dunand C."/>
            <person name="Henrissat B."/>
            <person name="Grigoriev I.V."/>
            <person name="Hibbett D."/>
            <person name="Nagy L.G."/>
            <person name="Martin F.M."/>
        </authorList>
    </citation>
    <scope>NUCLEOTIDE SEQUENCE</scope>
    <source>
        <strain evidence="2">BED1</strain>
    </source>
</reference>